<keyword evidence="7" id="KW-0479">Metal-binding</keyword>
<protein>
    <recommendedName>
        <fullName evidence="7">Queuine tRNA-ribosyltransferase</fullName>
        <ecNumber evidence="7">2.4.2.29</ecNumber>
    </recommendedName>
    <alternativeName>
        <fullName evidence="7">Guanine insertion enzyme</fullName>
    </alternativeName>
    <alternativeName>
        <fullName evidence="7">tRNA-guanine transglycosylase</fullName>
    </alternativeName>
</protein>
<dbReference type="STRING" id="115783.SAMN02745119_03004"/>
<keyword evidence="2 7" id="KW-0328">Glycosyltransferase</keyword>
<dbReference type="OrthoDB" id="9805417at2"/>
<evidence type="ECO:0000259" key="8">
    <source>
        <dbReference type="Pfam" id="PF01702"/>
    </source>
</evidence>
<keyword evidence="10" id="KW-1185">Reference proteome</keyword>
<dbReference type="Pfam" id="PF01702">
    <property type="entry name" value="TGT"/>
    <property type="match status" value="1"/>
</dbReference>
<comment type="cofactor">
    <cofactor evidence="7">
        <name>Zn(2+)</name>
        <dbReference type="ChEBI" id="CHEBI:29105"/>
    </cofactor>
    <text evidence="7">Binds 1 zinc ion per subunit.</text>
</comment>
<dbReference type="EMBL" id="FUWR01000023">
    <property type="protein sequence ID" value="SKA18035.1"/>
    <property type="molecule type" value="Genomic_DNA"/>
</dbReference>
<keyword evidence="7" id="KW-0862">Zinc</keyword>
<feature type="active site" description="Proton acceptor" evidence="7">
    <location>
        <position position="91"/>
    </location>
</feature>
<feature type="region of interest" description="RNA binding" evidence="7">
    <location>
        <begin position="245"/>
        <end position="251"/>
    </location>
</feature>
<dbReference type="GO" id="GO:0008616">
    <property type="term" value="P:tRNA queuosine(34) biosynthetic process"/>
    <property type="evidence" value="ECO:0007669"/>
    <property type="project" value="UniProtKB-UniRule"/>
</dbReference>
<evidence type="ECO:0000256" key="4">
    <source>
        <dbReference type="ARBA" id="ARBA00022694"/>
    </source>
</evidence>
<feature type="active site" description="Nucleophile" evidence="7">
    <location>
        <position position="264"/>
    </location>
</feature>
<sequence length="380" mass="42881">MNFTLLKKDKDSAARLGILQTSHGEIQTPIFMPVATHGAMKPLTPAQIHDTGAQIILSNTYHLHLQPGEGLVKKAGGLHKFMAWEKPILTDSGGFQVFSLPKKRITEDGVFFKHELTGEEIYLDPAKAINIQQELGSDIMMAFDECIPYPCDKVYAEQSTRKTIRWLKECQNAWTNRETQALFGIVQGSVYEDLRIMCAKEMRKLDLPGYAIGGVSVGEGLELLKKVVGWTAPHLPEDKPRYLMGVGLPEDILESVERGIDMFDCVIPTRYARSATLFTRRGKIRVSNKNYKRDFFPVDPSCSCYTCQNFSRAYLHHLFAANEVLSAVLSAIHNVTFYLQMMTEIRQAIADNRFMAYKQAFLADYLASEKQTQGSKKHSK</sequence>
<dbReference type="SUPFAM" id="SSF51713">
    <property type="entry name" value="tRNA-guanine transglycosylase"/>
    <property type="match status" value="1"/>
</dbReference>
<dbReference type="NCBIfam" id="TIGR00430">
    <property type="entry name" value="Q_tRNA_tgt"/>
    <property type="match status" value="1"/>
</dbReference>
<feature type="binding site" evidence="7">
    <location>
        <position position="187"/>
    </location>
    <ligand>
        <name>substrate</name>
    </ligand>
</feature>
<dbReference type="InterPro" id="IPR036511">
    <property type="entry name" value="TGT-like_sf"/>
</dbReference>
<comment type="subunit">
    <text evidence="7">Homodimer. Within each dimer, one monomer is responsible for RNA recognition and catalysis, while the other monomer binds to the replacement base PreQ1.</text>
</comment>
<organism evidence="9 10">
    <name type="scientific">Trichlorobacter thiogenes</name>
    <dbReference type="NCBI Taxonomy" id="115783"/>
    <lineage>
        <taxon>Bacteria</taxon>
        <taxon>Pseudomonadati</taxon>
        <taxon>Thermodesulfobacteriota</taxon>
        <taxon>Desulfuromonadia</taxon>
        <taxon>Geobacterales</taxon>
        <taxon>Geobacteraceae</taxon>
        <taxon>Trichlorobacter</taxon>
    </lineage>
</organism>
<dbReference type="InterPro" id="IPR004803">
    <property type="entry name" value="TGT"/>
</dbReference>
<evidence type="ECO:0000313" key="10">
    <source>
        <dbReference type="Proteomes" id="UP000190102"/>
    </source>
</evidence>
<feature type="binding site" evidence="7">
    <location>
        <position position="144"/>
    </location>
    <ligand>
        <name>substrate</name>
    </ligand>
</feature>
<reference evidence="10" key="1">
    <citation type="submission" date="2017-02" db="EMBL/GenBank/DDBJ databases">
        <authorList>
            <person name="Varghese N."/>
            <person name="Submissions S."/>
        </authorList>
    </citation>
    <scope>NUCLEOTIDE SEQUENCE [LARGE SCALE GENOMIC DNA]</scope>
    <source>
        <strain evidence="10">ATCC BAA-34</strain>
    </source>
</reference>
<keyword evidence="3 7" id="KW-0808">Transferase</keyword>
<dbReference type="Gene3D" id="3.20.20.105">
    <property type="entry name" value="Queuine tRNA-ribosyltransferase-like"/>
    <property type="match status" value="1"/>
</dbReference>
<keyword evidence="5 7" id="KW-0671">Queuosine biosynthesis</keyword>
<feature type="domain" description="tRNA-guanine(15) transglycosylase-like" evidence="8">
    <location>
        <begin position="12"/>
        <end position="365"/>
    </location>
</feature>
<keyword evidence="4 7" id="KW-0819">tRNA processing</keyword>
<evidence type="ECO:0000313" key="9">
    <source>
        <dbReference type="EMBL" id="SKA18035.1"/>
    </source>
</evidence>
<evidence type="ECO:0000256" key="6">
    <source>
        <dbReference type="ARBA" id="ARBA00050112"/>
    </source>
</evidence>
<dbReference type="PANTHER" id="PTHR46499:SF1">
    <property type="entry name" value="QUEUINE TRNA-RIBOSYLTRANSFERASE"/>
    <property type="match status" value="1"/>
</dbReference>
<dbReference type="FunFam" id="3.20.20.105:FF:000001">
    <property type="entry name" value="Queuine tRNA-ribosyltransferase"/>
    <property type="match status" value="1"/>
</dbReference>
<comment type="catalytic activity">
    <reaction evidence="6 7">
        <text>7-aminomethyl-7-carbaguanine + guanosine(34) in tRNA = 7-aminomethyl-7-carbaguanosine(34) in tRNA + guanine</text>
        <dbReference type="Rhea" id="RHEA:24104"/>
        <dbReference type="Rhea" id="RHEA-COMP:10341"/>
        <dbReference type="Rhea" id="RHEA-COMP:10342"/>
        <dbReference type="ChEBI" id="CHEBI:16235"/>
        <dbReference type="ChEBI" id="CHEBI:58703"/>
        <dbReference type="ChEBI" id="CHEBI:74269"/>
        <dbReference type="ChEBI" id="CHEBI:82833"/>
        <dbReference type="EC" id="2.4.2.29"/>
    </reaction>
</comment>
<feature type="binding site" evidence="7">
    <location>
        <begin position="91"/>
        <end position="95"/>
    </location>
    <ligand>
        <name>substrate</name>
    </ligand>
</feature>
<comment type="function">
    <text evidence="7">Catalyzes the base-exchange of a guanine (G) residue with the queuine precursor 7-aminomethyl-7-deazaguanine (PreQ1) at position 34 (anticodon wobble position) in tRNAs with GU(N) anticodons (tRNA-Asp, -Asn, -His and -Tyr). Catalysis occurs through a double-displacement mechanism. The nucleophile active site attacks the C1' of nucleotide 34 to detach the guanine base from the RNA, forming a covalent enzyme-RNA intermediate. The proton acceptor active site deprotonates the incoming PreQ1, allowing a nucleophilic attack on the C1' of the ribose to form the product. After dissociation, two additional enzymatic reactions on the tRNA convert PreQ1 to queuine (Q), resulting in the hypermodified nucleoside queuosine (7-(((4,5-cis-dihydroxy-2-cyclopenten-1-yl)amino)methyl)-7-deazaguanosine).</text>
</comment>
<evidence type="ECO:0000256" key="2">
    <source>
        <dbReference type="ARBA" id="ARBA00022676"/>
    </source>
</evidence>
<comment type="similarity">
    <text evidence="7">Belongs to the queuine tRNA-ribosyltransferase family.</text>
</comment>
<gene>
    <name evidence="7" type="primary">tgt</name>
    <name evidence="9" type="ORF">SAMN02745119_03004</name>
</gene>
<dbReference type="AlphaFoldDB" id="A0A1T4RPT7"/>
<dbReference type="PANTHER" id="PTHR46499">
    <property type="entry name" value="QUEUINE TRNA-RIBOSYLTRANSFERASE"/>
    <property type="match status" value="1"/>
</dbReference>
<dbReference type="EC" id="2.4.2.29" evidence="7"/>
<feature type="binding site" evidence="7">
    <location>
        <position position="307"/>
    </location>
    <ligand>
        <name>Zn(2+)</name>
        <dbReference type="ChEBI" id="CHEBI:29105"/>
    </ligand>
</feature>
<feature type="binding site" evidence="7">
    <location>
        <position position="302"/>
    </location>
    <ligand>
        <name>Zn(2+)</name>
        <dbReference type="ChEBI" id="CHEBI:29105"/>
    </ligand>
</feature>
<proteinExistence type="inferred from homology"/>
<feature type="binding site" evidence="7">
    <location>
        <position position="304"/>
    </location>
    <ligand>
        <name>Zn(2+)</name>
        <dbReference type="ChEBI" id="CHEBI:29105"/>
    </ligand>
</feature>
<dbReference type="NCBIfam" id="TIGR00449">
    <property type="entry name" value="tgt_general"/>
    <property type="match status" value="1"/>
</dbReference>
<dbReference type="GO" id="GO:0005829">
    <property type="term" value="C:cytosol"/>
    <property type="evidence" value="ECO:0007669"/>
    <property type="project" value="TreeGrafter"/>
</dbReference>
<evidence type="ECO:0000256" key="7">
    <source>
        <dbReference type="HAMAP-Rule" id="MF_00168"/>
    </source>
</evidence>
<name>A0A1T4RPT7_9BACT</name>
<dbReference type="Proteomes" id="UP000190102">
    <property type="component" value="Unassembled WGS sequence"/>
</dbReference>
<comment type="pathway">
    <text evidence="1 7">tRNA modification; tRNA-queuosine biosynthesis.</text>
</comment>
<dbReference type="GO" id="GO:0046872">
    <property type="term" value="F:metal ion binding"/>
    <property type="evidence" value="ECO:0007669"/>
    <property type="project" value="UniProtKB-KW"/>
</dbReference>
<dbReference type="GO" id="GO:0008479">
    <property type="term" value="F:tRNA-guanosine(34) queuine transglycosylase activity"/>
    <property type="evidence" value="ECO:0007669"/>
    <property type="project" value="UniProtKB-UniRule"/>
</dbReference>
<evidence type="ECO:0000256" key="1">
    <source>
        <dbReference type="ARBA" id="ARBA00004691"/>
    </source>
</evidence>
<feature type="region of interest" description="RNA binding; important for wobble base 34 recognition" evidence="7">
    <location>
        <begin position="269"/>
        <end position="273"/>
    </location>
</feature>
<dbReference type="HAMAP" id="MF_00168">
    <property type="entry name" value="Q_tRNA_Tgt"/>
    <property type="match status" value="1"/>
</dbReference>
<evidence type="ECO:0000256" key="3">
    <source>
        <dbReference type="ARBA" id="ARBA00022679"/>
    </source>
</evidence>
<accession>A0A1T4RPT7</accession>
<feature type="binding site" evidence="7">
    <location>
        <position position="214"/>
    </location>
    <ligand>
        <name>substrate</name>
    </ligand>
</feature>
<dbReference type="UniPathway" id="UPA00392"/>
<evidence type="ECO:0000256" key="5">
    <source>
        <dbReference type="ARBA" id="ARBA00022785"/>
    </source>
</evidence>
<feature type="binding site" evidence="7">
    <location>
        <position position="333"/>
    </location>
    <ligand>
        <name>Zn(2+)</name>
        <dbReference type="ChEBI" id="CHEBI:29105"/>
    </ligand>
</feature>
<dbReference type="InterPro" id="IPR002616">
    <property type="entry name" value="tRNA_ribo_trans-like"/>
</dbReference>
<dbReference type="InterPro" id="IPR050076">
    <property type="entry name" value="ArchSynthase1/Queuine_TRR"/>
</dbReference>
<dbReference type="RefSeq" id="WP_078791233.1">
    <property type="nucleotide sequence ID" value="NZ_FUWR01000023.1"/>
</dbReference>